<name>A0ABV7MZK3_9HYPH</name>
<reference evidence="2" key="1">
    <citation type="journal article" date="2019" name="Int. J. Syst. Evol. Microbiol.">
        <title>The Global Catalogue of Microorganisms (GCM) 10K type strain sequencing project: providing services to taxonomists for standard genome sequencing and annotation.</title>
        <authorList>
            <consortium name="The Broad Institute Genomics Platform"/>
            <consortium name="The Broad Institute Genome Sequencing Center for Infectious Disease"/>
            <person name="Wu L."/>
            <person name="Ma J."/>
        </authorList>
    </citation>
    <scope>NUCLEOTIDE SEQUENCE [LARGE SCALE GENOMIC DNA]</scope>
    <source>
        <strain evidence="2">ICMP 19515</strain>
    </source>
</reference>
<dbReference type="EMBL" id="JBHRVD010000001">
    <property type="protein sequence ID" value="MFC3326421.1"/>
    <property type="molecule type" value="Genomic_DNA"/>
</dbReference>
<dbReference type="InterPro" id="IPR025427">
    <property type="entry name" value="DUF4160"/>
</dbReference>
<keyword evidence="2" id="KW-1185">Reference proteome</keyword>
<comment type="caution">
    <text evidence="1">The sequence shown here is derived from an EMBL/GenBank/DDBJ whole genome shotgun (WGS) entry which is preliminary data.</text>
</comment>
<sequence length="81" mass="9437">MAHHRAGQMPTIATFDGIKIQVFADHSLPHFHALKAEFEVLITGSWEVLLGSMRRRDLDAVMEWARTHETELRNEWRRING</sequence>
<organism evidence="1 2">
    <name type="scientific">Mesorhizobium cantuariense</name>
    <dbReference type="NCBI Taxonomy" id="1300275"/>
    <lineage>
        <taxon>Bacteria</taxon>
        <taxon>Pseudomonadati</taxon>
        <taxon>Pseudomonadota</taxon>
        <taxon>Alphaproteobacteria</taxon>
        <taxon>Hyphomicrobiales</taxon>
        <taxon>Phyllobacteriaceae</taxon>
        <taxon>Mesorhizobium</taxon>
    </lineage>
</organism>
<dbReference type="Pfam" id="PF13711">
    <property type="entry name" value="DUF4160"/>
    <property type="match status" value="1"/>
</dbReference>
<proteinExistence type="predicted"/>
<evidence type="ECO:0000313" key="1">
    <source>
        <dbReference type="EMBL" id="MFC3326421.1"/>
    </source>
</evidence>
<protein>
    <submittedName>
        <fullName evidence="1">DUF4160 domain-containing protein</fullName>
    </submittedName>
</protein>
<gene>
    <name evidence="1" type="ORF">ACFOJ9_32400</name>
</gene>
<accession>A0ABV7MZK3</accession>
<dbReference type="RefSeq" id="WP_378985246.1">
    <property type="nucleotide sequence ID" value="NZ_JBHRVD010000001.1"/>
</dbReference>
<dbReference type="Proteomes" id="UP001595648">
    <property type="component" value="Unassembled WGS sequence"/>
</dbReference>
<evidence type="ECO:0000313" key="2">
    <source>
        <dbReference type="Proteomes" id="UP001595648"/>
    </source>
</evidence>